<evidence type="ECO:0000313" key="3">
    <source>
        <dbReference type="Proteomes" id="UP000196708"/>
    </source>
</evidence>
<name>A0A1Z2SHQ9_VIBGA</name>
<feature type="transmembrane region" description="Helical" evidence="1">
    <location>
        <begin position="6"/>
        <end position="24"/>
    </location>
</feature>
<reference evidence="2 3" key="1">
    <citation type="submission" date="2016-12" db="EMBL/GenBank/DDBJ databases">
        <authorList>
            <person name="Song W.-J."/>
            <person name="Kurnit D.M."/>
        </authorList>
    </citation>
    <scope>NUCLEOTIDE SEQUENCE [LARGE SCALE GENOMIC DNA]</scope>
    <source>
        <strain evidence="2 3">ATCC 43942</strain>
    </source>
</reference>
<dbReference type="OrthoDB" id="7104586at2"/>
<accession>A0A1Z2SHQ9</accession>
<keyword evidence="1" id="KW-0472">Membrane</keyword>
<dbReference type="KEGG" id="vga:BSQ33_14090"/>
<sequence length="261" mass="29642">MDISILAAIAAAISGVVSLISHWLSARKLERKRKEYDELIQEYKAKITSDKLGKNDPEFYKKWREVAAKNLVGQTTSEIVTYKMLLNLNKNIRVLGRASSLNNKSNFYKRIWIFLNSGLVNTVLDNSIESKSVSEIDKNTVIGMLLGDRIEKDTKSYIFLAIALVTSFLFPLFSGLKVNFWVVGAVIVMFSLLTLNHKVIEYRVCKGYYGSNEYEVREVISYIEMHSDPDDFDSTGRKKVFQADLPEENEEFVGLIEGLTG</sequence>
<dbReference type="AlphaFoldDB" id="A0A1Z2SHQ9"/>
<feature type="transmembrane region" description="Helical" evidence="1">
    <location>
        <begin position="180"/>
        <end position="196"/>
    </location>
</feature>
<organism evidence="2 3">
    <name type="scientific">Vibrio gazogenes</name>
    <dbReference type="NCBI Taxonomy" id="687"/>
    <lineage>
        <taxon>Bacteria</taxon>
        <taxon>Pseudomonadati</taxon>
        <taxon>Pseudomonadota</taxon>
        <taxon>Gammaproteobacteria</taxon>
        <taxon>Vibrionales</taxon>
        <taxon>Vibrionaceae</taxon>
        <taxon>Vibrio</taxon>
    </lineage>
</organism>
<evidence type="ECO:0000313" key="2">
    <source>
        <dbReference type="EMBL" id="ASA56708.1"/>
    </source>
</evidence>
<protein>
    <submittedName>
        <fullName evidence="2">Uncharacterized protein</fullName>
    </submittedName>
</protein>
<proteinExistence type="predicted"/>
<evidence type="ECO:0000256" key="1">
    <source>
        <dbReference type="SAM" id="Phobius"/>
    </source>
</evidence>
<gene>
    <name evidence="2" type="ORF">BSQ33_14090</name>
</gene>
<dbReference type="Proteomes" id="UP000196708">
    <property type="component" value="Chromosome 1"/>
</dbReference>
<dbReference type="EMBL" id="CP018835">
    <property type="protein sequence ID" value="ASA56708.1"/>
    <property type="molecule type" value="Genomic_DNA"/>
</dbReference>
<keyword evidence="1" id="KW-0812">Transmembrane</keyword>
<keyword evidence="1" id="KW-1133">Transmembrane helix</keyword>
<feature type="transmembrane region" description="Helical" evidence="1">
    <location>
        <begin position="157"/>
        <end position="174"/>
    </location>
</feature>
<dbReference type="RefSeq" id="WP_088134340.1">
    <property type="nucleotide sequence ID" value="NZ_CP018835.1"/>
</dbReference>